<reference evidence="3 5" key="1">
    <citation type="submission" date="2014-06" db="EMBL/GenBank/DDBJ databases">
        <authorList>
            <person name="Ju J."/>
            <person name="Zhang J."/>
        </authorList>
    </citation>
    <scope>NUCLEOTIDE SEQUENCE [LARGE SCALE GENOMIC DNA]</scope>
    <source>
        <strain evidence="3">DmW_042</strain>
    </source>
</reference>
<evidence type="ECO:0000313" key="6">
    <source>
        <dbReference type="Proteomes" id="UP000321800"/>
    </source>
</evidence>
<dbReference type="SUPFAM" id="SSF53850">
    <property type="entry name" value="Periplasmic binding protein-like II"/>
    <property type="match status" value="1"/>
</dbReference>
<dbReference type="Pfam" id="PF13379">
    <property type="entry name" value="NMT1_2"/>
    <property type="match status" value="1"/>
</dbReference>
<dbReference type="PANTHER" id="PTHR30024:SF21">
    <property type="entry name" value="ABC TRANSPORTER SUBSTRATE-BINDING PROTEIN"/>
    <property type="match status" value="1"/>
</dbReference>
<evidence type="ECO:0000313" key="5">
    <source>
        <dbReference type="Proteomes" id="UP000194565"/>
    </source>
</evidence>
<dbReference type="RefSeq" id="WP_045542741.1">
    <property type="nucleotide sequence ID" value="NZ_BJVR01000011.1"/>
</dbReference>
<name>A0A0C9LJD1_9PROT</name>
<dbReference type="AlphaFoldDB" id="A0A0C9LJD1"/>
<sequence>MSTNGPSSSPVFRRRILFTSLAGLAMAGGVGGYELHRAHRPPHKQPDGRYRKLTIAWPHATTAPVLAVAYQKDFFARYSLELETAGDFLDGSEALDALAHGKAAYAVAPALTWLPRLHAGLQASLVLGIQPGVFRLLVRRGSGVTRLDHLLNRPVGVPDLNAADKLFFAIMMRRKGINAMAGVNWKTLPAEELLGAAQRKELDAVVAHDPLAWQLLNQSDGLFAELVSSNSGHYADRTNLILGVSASAFEEDPDAATALTLALRDAAKWTNTHRSEAATLIADDTPTMTPDNVLAMLNSEPTIRPVTGHALREQMAQYCDELQLISLLPEAESAADLAKSYTRNVLRG</sequence>
<dbReference type="Proteomes" id="UP000321800">
    <property type="component" value="Unassembled WGS sequence"/>
</dbReference>
<proteinExistence type="predicted"/>
<dbReference type="EMBL" id="JOMM01000035">
    <property type="protein sequence ID" value="OUI85343.1"/>
    <property type="molecule type" value="Genomic_DNA"/>
</dbReference>
<reference evidence="1 6" key="3">
    <citation type="submission" date="2019-07" db="EMBL/GenBank/DDBJ databases">
        <title>Whole genome shotgun sequence of Acetobacter tropicalis NBRC 16470.</title>
        <authorList>
            <person name="Hosoyama A."/>
            <person name="Uohara A."/>
            <person name="Ohji S."/>
            <person name="Ichikawa N."/>
        </authorList>
    </citation>
    <scope>NUCLEOTIDE SEQUENCE [LARGE SCALE GENOMIC DNA]</scope>
    <source>
        <strain evidence="1 6">NBRC 16470</strain>
    </source>
</reference>
<dbReference type="Gene3D" id="3.40.190.10">
    <property type="entry name" value="Periplasmic binding protein-like II"/>
    <property type="match status" value="2"/>
</dbReference>
<evidence type="ECO:0000313" key="1">
    <source>
        <dbReference type="EMBL" id="GEL50432.1"/>
    </source>
</evidence>
<dbReference type="EMBL" id="BJVR01000011">
    <property type="protein sequence ID" value="GEL50432.1"/>
    <property type="molecule type" value="Genomic_DNA"/>
</dbReference>
<dbReference type="Proteomes" id="UP000075411">
    <property type="component" value="Unassembled WGS sequence"/>
</dbReference>
<reference evidence="2 4" key="2">
    <citation type="submission" date="2015-06" db="EMBL/GenBank/DDBJ databases">
        <title>Improved classification and identification of acetic acid bacteria using matrix-assisted laser desorption/ionization time-of-flight mass spectrometry; Gluconobacter nephelii and Gluconobacter uchimurae are later heterotypic synonyms of Gluconobacter japonicus and Gluconobacter oxydans, respectively.</title>
        <authorList>
            <person name="Li L."/>
            <person name="Cleenwerck I."/>
            <person name="De Vuyst L."/>
            <person name="Vandamme P."/>
        </authorList>
    </citation>
    <scope>NUCLEOTIDE SEQUENCE [LARGE SCALE GENOMIC DNA]</scope>
    <source>
        <strain evidence="2 4">LMG 1663</strain>
    </source>
</reference>
<evidence type="ECO:0000313" key="4">
    <source>
        <dbReference type="Proteomes" id="UP000075411"/>
    </source>
</evidence>
<dbReference type="PATRIC" id="fig|104102.11.peg.2452"/>
<evidence type="ECO:0000313" key="2">
    <source>
        <dbReference type="EMBL" id="KXV59064.1"/>
    </source>
</evidence>
<dbReference type="Proteomes" id="UP000194565">
    <property type="component" value="Unassembled WGS sequence"/>
</dbReference>
<dbReference type="EMBL" id="LHZT01000109">
    <property type="protein sequence ID" value="KXV59064.1"/>
    <property type="molecule type" value="Genomic_DNA"/>
</dbReference>
<dbReference type="PANTHER" id="PTHR30024">
    <property type="entry name" value="ALIPHATIC SULFONATES-BINDING PROTEIN-RELATED"/>
    <property type="match status" value="1"/>
</dbReference>
<accession>A0A0C9LJD1</accession>
<gene>
    <name evidence="2" type="ORF">AD947_04780</name>
    <name evidence="1" type="ORF">ATR01nite_15070</name>
    <name evidence="3" type="ORF">HC62_11345</name>
</gene>
<dbReference type="OrthoDB" id="9771642at2"/>
<comment type="caution">
    <text evidence="3">The sequence shown here is derived from an EMBL/GenBank/DDBJ whole genome shotgun (WGS) entry which is preliminary data.</text>
</comment>
<evidence type="ECO:0000313" key="3">
    <source>
        <dbReference type="EMBL" id="OUI85343.1"/>
    </source>
</evidence>
<protein>
    <submittedName>
        <fullName evidence="3">Nitrate ABC transporter substrate-binding protein</fullName>
    </submittedName>
</protein>
<organism evidence="3 5">
    <name type="scientific">Acetobacter tropicalis</name>
    <dbReference type="NCBI Taxonomy" id="104102"/>
    <lineage>
        <taxon>Bacteria</taxon>
        <taxon>Pseudomonadati</taxon>
        <taxon>Pseudomonadota</taxon>
        <taxon>Alphaproteobacteria</taxon>
        <taxon>Acetobacterales</taxon>
        <taxon>Acetobacteraceae</taxon>
        <taxon>Acetobacter</taxon>
    </lineage>
</organism>